<evidence type="ECO:0000313" key="2">
    <source>
        <dbReference type="Proteomes" id="UP000010319"/>
    </source>
</evidence>
<name>A0ABM9XWS2_YERBE</name>
<proteinExistence type="predicted"/>
<dbReference type="Proteomes" id="UP000010319">
    <property type="component" value="Unassembled WGS sequence"/>
</dbReference>
<comment type="caution">
    <text evidence="1">The sequence shown here is derived from an EMBL/GenBank/DDBJ whole genome shotgun (WGS) entry which is preliminary data.</text>
</comment>
<evidence type="ECO:0000313" key="1">
    <source>
        <dbReference type="EMBL" id="EEQ05864.1"/>
    </source>
</evidence>
<gene>
    <name evidence="1" type="ORF">yberc0001_28590</name>
</gene>
<sequence>MLLAGNVGASMVDNSKMVASYKTHKDDADFILVRVQDAVQLSDAILISYKNIGITPTFTGYNRTMQTLREDAATLPSPFDSCSTLPNSAAIYFDARVDGLKKDNRLAIKSSKARYLEDVKYCTEEINVPPQDKVEELGIIDIDAPH</sequence>
<accession>A0ABM9XWS2</accession>
<protein>
    <submittedName>
        <fullName evidence="1">Uncharacterized protein</fullName>
    </submittedName>
</protein>
<reference evidence="1" key="1">
    <citation type="submission" date="2008-12" db="EMBL/GenBank/DDBJ databases">
        <title>Annotation of the Yersinia bercovieri ATCC 43970 genome.</title>
        <authorList>
            <person name="Read T.D."/>
            <person name="Akmal A."/>
            <person name="Bishop-Lilly K."/>
            <person name="Chen P.E."/>
            <person name="Cook C."/>
            <person name="Kiley M.P."/>
            <person name="Lentz S."/>
            <person name="Mateczun A."/>
            <person name="Nagarajan N."/>
            <person name="Nolan N."/>
            <person name="Osborne B.I."/>
            <person name="Pop M."/>
            <person name="Sozhamannan S."/>
            <person name="Stewart A.C."/>
            <person name="Sulakvelidze A."/>
            <person name="Thomason B."/>
            <person name="Willner K."/>
            <person name="Zwick M.E."/>
        </authorList>
    </citation>
    <scope>NUCLEOTIDE SEQUENCE [LARGE SCALE GENOMIC DNA]</scope>
    <source>
        <strain evidence="1">ATCC 43970</strain>
    </source>
</reference>
<keyword evidence="2" id="KW-1185">Reference proteome</keyword>
<dbReference type="EMBL" id="AALC02000041">
    <property type="protein sequence ID" value="EEQ05864.1"/>
    <property type="molecule type" value="Genomic_DNA"/>
</dbReference>
<organism evidence="1 2">
    <name type="scientific">Yersinia bercovieri ATCC 43970</name>
    <dbReference type="NCBI Taxonomy" id="349968"/>
    <lineage>
        <taxon>Bacteria</taxon>
        <taxon>Pseudomonadati</taxon>
        <taxon>Pseudomonadota</taxon>
        <taxon>Gammaproteobacteria</taxon>
        <taxon>Enterobacterales</taxon>
        <taxon>Yersiniaceae</taxon>
        <taxon>Yersinia</taxon>
    </lineage>
</organism>